<protein>
    <submittedName>
        <fullName evidence="2">Uncharacterized protein</fullName>
    </submittedName>
</protein>
<dbReference type="EMBL" id="CATNWA010020778">
    <property type="protein sequence ID" value="CAI9619859.1"/>
    <property type="molecule type" value="Genomic_DNA"/>
</dbReference>
<gene>
    <name evidence="2" type="ORF">SPARVUS_LOCUS15897689</name>
</gene>
<name>A0ABN9HDH5_9NEOB</name>
<sequence length="87" mass="9189">MAQALRGTTGSYTPGMPSGHGWSVHTTGTVQDTGGRCTQRGQFRTRVVGAHSGDSSEHGWSVHTTGTVQDTGGRCTQRGQFRTRVVG</sequence>
<evidence type="ECO:0000313" key="2">
    <source>
        <dbReference type="EMBL" id="CAI9619859.1"/>
    </source>
</evidence>
<feature type="non-terminal residue" evidence="2">
    <location>
        <position position="87"/>
    </location>
</feature>
<keyword evidence="3" id="KW-1185">Reference proteome</keyword>
<organism evidence="2 3">
    <name type="scientific">Staurois parvus</name>
    <dbReference type="NCBI Taxonomy" id="386267"/>
    <lineage>
        <taxon>Eukaryota</taxon>
        <taxon>Metazoa</taxon>
        <taxon>Chordata</taxon>
        <taxon>Craniata</taxon>
        <taxon>Vertebrata</taxon>
        <taxon>Euteleostomi</taxon>
        <taxon>Amphibia</taxon>
        <taxon>Batrachia</taxon>
        <taxon>Anura</taxon>
        <taxon>Neobatrachia</taxon>
        <taxon>Ranoidea</taxon>
        <taxon>Ranidae</taxon>
        <taxon>Staurois</taxon>
    </lineage>
</organism>
<feature type="region of interest" description="Disordered" evidence="1">
    <location>
        <begin position="1"/>
        <end position="87"/>
    </location>
</feature>
<accession>A0ABN9HDH5</accession>
<dbReference type="Proteomes" id="UP001162483">
    <property type="component" value="Unassembled WGS sequence"/>
</dbReference>
<proteinExistence type="predicted"/>
<evidence type="ECO:0000313" key="3">
    <source>
        <dbReference type="Proteomes" id="UP001162483"/>
    </source>
</evidence>
<reference evidence="2" key="1">
    <citation type="submission" date="2023-05" db="EMBL/GenBank/DDBJ databases">
        <authorList>
            <person name="Stuckert A."/>
        </authorList>
    </citation>
    <scope>NUCLEOTIDE SEQUENCE</scope>
</reference>
<comment type="caution">
    <text evidence="2">The sequence shown here is derived from an EMBL/GenBank/DDBJ whole genome shotgun (WGS) entry which is preliminary data.</text>
</comment>
<feature type="compositionally biased region" description="Polar residues" evidence="1">
    <location>
        <begin position="1"/>
        <end position="12"/>
    </location>
</feature>
<evidence type="ECO:0000256" key="1">
    <source>
        <dbReference type="SAM" id="MobiDB-lite"/>
    </source>
</evidence>